<proteinExistence type="predicted"/>
<protein>
    <submittedName>
        <fullName evidence="2">Uncharacterized protein</fullName>
    </submittedName>
</protein>
<dbReference type="EMBL" id="NKUC01000015">
    <property type="protein sequence ID" value="PYD56851.1"/>
    <property type="molecule type" value="Genomic_DNA"/>
</dbReference>
<gene>
    <name evidence="2" type="ORF">CFR75_08610</name>
</gene>
<feature type="compositionally biased region" description="Low complexity" evidence="1">
    <location>
        <begin position="117"/>
        <end position="131"/>
    </location>
</feature>
<dbReference type="OrthoDB" id="7226412at2"/>
<feature type="region of interest" description="Disordered" evidence="1">
    <location>
        <begin position="110"/>
        <end position="131"/>
    </location>
</feature>
<dbReference type="Proteomes" id="UP000248257">
    <property type="component" value="Unassembled WGS sequence"/>
</dbReference>
<sequence>MQPAPITGWIDINLFQSQPAWLPAASALLPLTEEQWAARSPSGQAVQGANLVAYSALMAQAQATYASAEASVSAAYTAKNVAVPADVAAYLEALLAIANGSDTTSTALPAAPADLNGSTASAATTTTGATT</sequence>
<evidence type="ECO:0000313" key="3">
    <source>
        <dbReference type="Proteomes" id="UP000248257"/>
    </source>
</evidence>
<keyword evidence="3" id="KW-1185">Reference proteome</keyword>
<evidence type="ECO:0000313" key="2">
    <source>
        <dbReference type="EMBL" id="PYD56851.1"/>
    </source>
</evidence>
<comment type="caution">
    <text evidence="2">The sequence shown here is derived from an EMBL/GenBank/DDBJ whole genome shotgun (WGS) entry which is preliminary data.</text>
</comment>
<accession>A0A318Q283</accession>
<dbReference type="STRING" id="1220579.GCA_001571345_01744"/>
<reference evidence="2 3" key="1">
    <citation type="submission" date="2017-07" db="EMBL/GenBank/DDBJ databases">
        <title>A draft genome sequence of Komagataeibacter xylinus LMG 1515.</title>
        <authorList>
            <person name="Skraban J."/>
            <person name="Cleenwerck I."/>
            <person name="Vandamme P."/>
            <person name="Trcek J."/>
        </authorList>
    </citation>
    <scope>NUCLEOTIDE SEQUENCE [LARGE SCALE GENOMIC DNA]</scope>
    <source>
        <strain evidence="2 3">LMG 1515</strain>
    </source>
</reference>
<organism evidence="2 3">
    <name type="scientific">Komagataeibacter xylinus</name>
    <name type="common">Gluconacetobacter xylinus</name>
    <dbReference type="NCBI Taxonomy" id="28448"/>
    <lineage>
        <taxon>Bacteria</taxon>
        <taxon>Pseudomonadati</taxon>
        <taxon>Pseudomonadota</taxon>
        <taxon>Alphaproteobacteria</taxon>
        <taxon>Acetobacterales</taxon>
        <taxon>Acetobacteraceae</taxon>
        <taxon>Komagataeibacter</taxon>
    </lineage>
</organism>
<evidence type="ECO:0000256" key="1">
    <source>
        <dbReference type="SAM" id="MobiDB-lite"/>
    </source>
</evidence>
<dbReference type="AlphaFoldDB" id="A0A318Q283"/>
<dbReference type="RefSeq" id="WP_061274064.1">
    <property type="nucleotide sequence ID" value="NZ_CBCRXN010000008.1"/>
</dbReference>
<name>A0A318Q283_KOMXY</name>